<keyword evidence="5" id="KW-0807">Transducer</keyword>
<dbReference type="CTD" id="20216093"/>
<dbReference type="Pfam" id="PF00001">
    <property type="entry name" value="7tm_1"/>
    <property type="match status" value="1"/>
</dbReference>
<dbReference type="GO" id="GO:0004930">
    <property type="term" value="F:G protein-coupled receptor activity"/>
    <property type="evidence" value="ECO:0007669"/>
    <property type="project" value="UniProtKB-KW"/>
</dbReference>
<evidence type="ECO:0000256" key="3">
    <source>
        <dbReference type="ARBA" id="ARBA00022989"/>
    </source>
</evidence>
<proteinExistence type="inferred from homology"/>
<evidence type="ECO:0000256" key="4">
    <source>
        <dbReference type="ARBA" id="ARBA00023136"/>
    </source>
</evidence>
<dbReference type="InterPro" id="IPR052954">
    <property type="entry name" value="GPCR-Ligand_Int"/>
</dbReference>
<dbReference type="HOGENOM" id="CLU_1606768_0_0_1"/>
<dbReference type="Proteomes" id="UP000015101">
    <property type="component" value="Unassembled WGS sequence"/>
</dbReference>
<dbReference type="eggNOG" id="KOG3656">
    <property type="taxonomic scope" value="Eukaryota"/>
</dbReference>
<dbReference type="OrthoDB" id="9990906at2759"/>
<evidence type="ECO:0000256" key="5">
    <source>
        <dbReference type="RuleBase" id="RU000688"/>
    </source>
</evidence>
<evidence type="ECO:0000259" key="7">
    <source>
        <dbReference type="PROSITE" id="PS50262"/>
    </source>
</evidence>
<organism evidence="9 10">
    <name type="scientific">Helobdella robusta</name>
    <name type="common">Californian leech</name>
    <dbReference type="NCBI Taxonomy" id="6412"/>
    <lineage>
        <taxon>Eukaryota</taxon>
        <taxon>Metazoa</taxon>
        <taxon>Spiralia</taxon>
        <taxon>Lophotrochozoa</taxon>
        <taxon>Annelida</taxon>
        <taxon>Clitellata</taxon>
        <taxon>Hirudinea</taxon>
        <taxon>Rhynchobdellida</taxon>
        <taxon>Glossiphoniidae</taxon>
        <taxon>Helobdella</taxon>
    </lineage>
</organism>
<reference evidence="9" key="3">
    <citation type="submission" date="2015-06" db="UniProtKB">
        <authorList>
            <consortium name="EnsemblMetazoa"/>
        </authorList>
    </citation>
    <scope>IDENTIFICATION</scope>
</reference>
<dbReference type="PANTHER" id="PTHR46641">
    <property type="entry name" value="FMRFAMIDE RECEPTOR-RELATED"/>
    <property type="match status" value="1"/>
</dbReference>
<reference evidence="8 10" key="2">
    <citation type="journal article" date="2013" name="Nature">
        <title>Insights into bilaterian evolution from three spiralian genomes.</title>
        <authorList>
            <person name="Simakov O."/>
            <person name="Marletaz F."/>
            <person name="Cho S.J."/>
            <person name="Edsinger-Gonzales E."/>
            <person name="Havlak P."/>
            <person name="Hellsten U."/>
            <person name="Kuo D.H."/>
            <person name="Larsson T."/>
            <person name="Lv J."/>
            <person name="Arendt D."/>
            <person name="Savage R."/>
            <person name="Osoegawa K."/>
            <person name="de Jong P."/>
            <person name="Grimwood J."/>
            <person name="Chapman J.A."/>
            <person name="Shapiro H."/>
            <person name="Aerts A."/>
            <person name="Otillar R.P."/>
            <person name="Terry A.Y."/>
            <person name="Boore J.L."/>
            <person name="Grigoriev I.V."/>
            <person name="Lindberg D.R."/>
            <person name="Seaver E.C."/>
            <person name="Weisblat D.A."/>
            <person name="Putnam N.H."/>
            <person name="Rokhsar D.S."/>
        </authorList>
    </citation>
    <scope>NUCLEOTIDE SEQUENCE</scope>
</reference>
<dbReference type="InterPro" id="IPR017452">
    <property type="entry name" value="GPCR_Rhodpsn_7TM"/>
</dbReference>
<dbReference type="Gene3D" id="1.20.1070.10">
    <property type="entry name" value="Rhodopsin 7-helix transmembrane proteins"/>
    <property type="match status" value="1"/>
</dbReference>
<keyword evidence="5" id="KW-0675">Receptor</keyword>
<dbReference type="GeneID" id="20216093"/>
<dbReference type="AlphaFoldDB" id="T1G4U5"/>
<dbReference type="RefSeq" id="XP_009021131.1">
    <property type="nucleotide sequence ID" value="XM_009022883.1"/>
</dbReference>
<comment type="subcellular location">
    <subcellularLocation>
        <location evidence="1">Membrane</location>
    </subcellularLocation>
</comment>
<dbReference type="PANTHER" id="PTHR46641:SF25">
    <property type="entry name" value="CNMAMIDE RECEPTOR-RELATED"/>
    <property type="match status" value="1"/>
</dbReference>
<evidence type="ECO:0000313" key="10">
    <source>
        <dbReference type="Proteomes" id="UP000015101"/>
    </source>
</evidence>
<dbReference type="PRINTS" id="PR00237">
    <property type="entry name" value="GPCRRHODOPSN"/>
</dbReference>
<dbReference type="EMBL" id="KB096864">
    <property type="protein sequence ID" value="ESO00960.1"/>
    <property type="molecule type" value="Genomic_DNA"/>
</dbReference>
<accession>T1G4U5</accession>
<dbReference type="InParanoid" id="T1G4U5"/>
<evidence type="ECO:0000256" key="1">
    <source>
        <dbReference type="ARBA" id="ARBA00004370"/>
    </source>
</evidence>
<feature type="transmembrane region" description="Helical" evidence="6">
    <location>
        <begin position="70"/>
        <end position="91"/>
    </location>
</feature>
<evidence type="ECO:0000256" key="2">
    <source>
        <dbReference type="ARBA" id="ARBA00022692"/>
    </source>
</evidence>
<keyword evidence="4 6" id="KW-0472">Membrane</keyword>
<feature type="domain" description="G-protein coupled receptors family 1 profile" evidence="7">
    <location>
        <begin position="50"/>
        <end position="166"/>
    </location>
</feature>
<keyword evidence="5" id="KW-0297">G-protein coupled receptor</keyword>
<dbReference type="InterPro" id="IPR000276">
    <property type="entry name" value="GPCR_Rhodpsn"/>
</dbReference>
<comment type="similarity">
    <text evidence="5">Belongs to the G-protein coupled receptor 1 family.</text>
</comment>
<dbReference type="PROSITE" id="PS00237">
    <property type="entry name" value="G_PROTEIN_RECEP_F1_1"/>
    <property type="match status" value="1"/>
</dbReference>
<dbReference type="GO" id="GO:0016020">
    <property type="term" value="C:membrane"/>
    <property type="evidence" value="ECO:0007669"/>
    <property type="project" value="UniProtKB-SubCell"/>
</dbReference>
<dbReference type="OMA" id="YRICEFI"/>
<evidence type="ECO:0000313" key="8">
    <source>
        <dbReference type="EMBL" id="ESO00960.1"/>
    </source>
</evidence>
<sequence>MDFFNLSLFHFNVSNISAYIQLQGELTFEPLVSFLETYLNPIVIIVGIIGNVLSLSVFSTTHLNRITSSLYLAVLSFGNILYLIAMSFTWLDRILGFSFLVSQCVCPITSFLYRICEFIAAWSVVSFTAERYITVKVPLLKDVLCTRQKALYTVTVTILCSVFFNI</sequence>
<dbReference type="EMBL" id="AMQM01005285">
    <property type="status" value="NOT_ANNOTATED_CDS"/>
    <property type="molecule type" value="Genomic_DNA"/>
</dbReference>
<reference evidence="10" key="1">
    <citation type="submission" date="2012-12" db="EMBL/GenBank/DDBJ databases">
        <authorList>
            <person name="Hellsten U."/>
            <person name="Grimwood J."/>
            <person name="Chapman J.A."/>
            <person name="Shapiro H."/>
            <person name="Aerts A."/>
            <person name="Otillar R.P."/>
            <person name="Terry A.Y."/>
            <person name="Boore J.L."/>
            <person name="Simakov O."/>
            <person name="Marletaz F."/>
            <person name="Cho S.-J."/>
            <person name="Edsinger-Gonzales E."/>
            <person name="Havlak P."/>
            <person name="Kuo D.-H."/>
            <person name="Larsson T."/>
            <person name="Lv J."/>
            <person name="Arendt D."/>
            <person name="Savage R."/>
            <person name="Osoegawa K."/>
            <person name="de Jong P."/>
            <person name="Lindberg D.R."/>
            <person name="Seaver E.C."/>
            <person name="Weisblat D.A."/>
            <person name="Putnam N.H."/>
            <person name="Grigoriev I.V."/>
            <person name="Rokhsar D.S."/>
        </authorList>
    </citation>
    <scope>NUCLEOTIDE SEQUENCE</scope>
</reference>
<evidence type="ECO:0000313" key="9">
    <source>
        <dbReference type="EnsemblMetazoa" id="HelroP82642"/>
    </source>
</evidence>
<keyword evidence="3 6" id="KW-1133">Transmembrane helix</keyword>
<dbReference type="KEGG" id="hro:HELRODRAFT_82642"/>
<dbReference type="EnsemblMetazoa" id="HelroT82642">
    <property type="protein sequence ID" value="HelroP82642"/>
    <property type="gene ID" value="HelroG82642"/>
</dbReference>
<keyword evidence="10" id="KW-1185">Reference proteome</keyword>
<dbReference type="PROSITE" id="PS50262">
    <property type="entry name" value="G_PROTEIN_RECEP_F1_2"/>
    <property type="match status" value="1"/>
</dbReference>
<name>T1G4U5_HELRO</name>
<evidence type="ECO:0000256" key="6">
    <source>
        <dbReference type="SAM" id="Phobius"/>
    </source>
</evidence>
<protein>
    <recommendedName>
        <fullName evidence="7">G-protein coupled receptors family 1 profile domain-containing protein</fullName>
    </recommendedName>
</protein>
<feature type="transmembrane region" description="Helical" evidence="6">
    <location>
        <begin position="38"/>
        <end position="58"/>
    </location>
</feature>
<dbReference type="SUPFAM" id="SSF81321">
    <property type="entry name" value="Family A G protein-coupled receptor-like"/>
    <property type="match status" value="1"/>
</dbReference>
<gene>
    <name evidence="9" type="primary">20216093</name>
    <name evidence="8" type="ORF">HELRODRAFT_82642</name>
</gene>
<keyword evidence="2 5" id="KW-0812">Transmembrane</keyword>